<organism evidence="2 3">
    <name type="scientific">Alistipes finegoldii</name>
    <dbReference type="NCBI Taxonomy" id="214856"/>
    <lineage>
        <taxon>Bacteria</taxon>
        <taxon>Pseudomonadati</taxon>
        <taxon>Bacteroidota</taxon>
        <taxon>Bacteroidia</taxon>
        <taxon>Bacteroidales</taxon>
        <taxon>Rikenellaceae</taxon>
        <taxon>Alistipes</taxon>
    </lineage>
</organism>
<feature type="transmembrane region" description="Helical" evidence="1">
    <location>
        <begin position="195"/>
        <end position="216"/>
    </location>
</feature>
<dbReference type="EMBL" id="JAWDES010000005">
    <property type="protein sequence ID" value="MDU0260298.1"/>
    <property type="molecule type" value="Genomic_DNA"/>
</dbReference>
<dbReference type="RefSeq" id="WP_022043919.1">
    <property type="nucleotide sequence ID" value="NZ_CATZQL010000019.1"/>
</dbReference>
<dbReference type="Proteomes" id="UP001181347">
    <property type="component" value="Unassembled WGS sequence"/>
</dbReference>
<keyword evidence="1" id="KW-1133">Transmembrane helix</keyword>
<evidence type="ECO:0000313" key="3">
    <source>
        <dbReference type="Proteomes" id="UP001181347"/>
    </source>
</evidence>
<comment type="caution">
    <text evidence="2">The sequence shown here is derived from an EMBL/GenBank/DDBJ whole genome shotgun (WGS) entry which is preliminary data.</text>
</comment>
<dbReference type="AlphaFoldDB" id="A0AAE4LLE3"/>
<name>A0AAE4LLE3_9BACT</name>
<keyword evidence="1" id="KW-0812">Transmembrane</keyword>
<keyword evidence="1" id="KW-0472">Membrane</keyword>
<accession>A0AAE4LLE3</accession>
<reference evidence="2" key="1">
    <citation type="submission" date="2023-10" db="EMBL/GenBank/DDBJ databases">
        <title>Genome Sequence of the Bacteria from From Gut Wall in Crohn's Disease.</title>
        <authorList>
            <person name="Rodriguez-Palacios A."/>
        </authorList>
    </citation>
    <scope>NUCLEOTIDE SEQUENCE</scope>
    <source>
        <strain evidence="2">CavFT-hAR58</strain>
    </source>
</reference>
<evidence type="ECO:0000256" key="1">
    <source>
        <dbReference type="SAM" id="Phobius"/>
    </source>
</evidence>
<protein>
    <submittedName>
        <fullName evidence="2">Uncharacterized protein</fullName>
    </submittedName>
</protein>
<sequence length="267" mass="31363">MTTNLNENLTVISQQPFAFTLINLLKDKGVITTGITIPFIIGAYKIAKHDSIEVNLKFIQEVFADIVATAKDTKFFICTCNHINQHVITILTQEDTDVTGHYSTYQHIKNSDGLPVLYFEENFDIAYPSLDKISQFYWLKYEHILKEQVYSYQSTENKWIKFSDTELGCIISAFSSCEEAKEIIRPRISKNVARIYYFWCVLNILLLLRGLAYGDYFDRQIKRWFPFEGDLDCYDISEFILYCAIIPLVLRWIYKGWKKVECKYYKD</sequence>
<evidence type="ECO:0000313" key="2">
    <source>
        <dbReference type="EMBL" id="MDU0260298.1"/>
    </source>
</evidence>
<proteinExistence type="predicted"/>
<gene>
    <name evidence="2" type="ORF">RVH17_09260</name>
</gene>
<feature type="transmembrane region" description="Helical" evidence="1">
    <location>
        <begin position="236"/>
        <end position="254"/>
    </location>
</feature>